<dbReference type="InterPro" id="IPR019421">
    <property type="entry name" value="7TM_GPCR_serpentine_rcpt_Srd"/>
</dbReference>
<feature type="transmembrane region" description="Helical" evidence="1">
    <location>
        <begin position="188"/>
        <end position="205"/>
    </location>
</feature>
<sequence length="254" mass="30190">MSSVLLDILFKFDYFVCILIGFPLNILLIILIIFKTPKEMKIHSRILIQNCVLDILLLIVQMFLQAFYILDTEGNASTIFPNGILLCFMKENFNPFIFYIIRLVWAFIFYFNLHGLCVQFIYRYLVLNRNIKITFRRYLFMVSIALFVQTFYILDLIFFLMPYSNGGIKYFVNFNETWPFIQYEMETAFVPFVNQAGILFFMIYSKTSNNTTNIIRILFQILFHLTPLFNPIICVLTNTPYRNAIFNRSQINPQ</sequence>
<protein>
    <submittedName>
        <fullName evidence="2">Uncharacterized protein</fullName>
    </submittedName>
</protein>
<keyword evidence="1" id="KW-1133">Transmembrane helix</keyword>
<dbReference type="OrthoDB" id="5895596at2759"/>
<dbReference type="SUPFAM" id="SSF81321">
    <property type="entry name" value="Family A G protein-coupled receptor-like"/>
    <property type="match status" value="1"/>
</dbReference>
<evidence type="ECO:0000256" key="1">
    <source>
        <dbReference type="SAM" id="Phobius"/>
    </source>
</evidence>
<reference evidence="2 3" key="1">
    <citation type="submission" date="2020-08" db="EMBL/GenBank/DDBJ databases">
        <authorList>
            <person name="Koutsovoulos G."/>
            <person name="Danchin GJ E."/>
        </authorList>
    </citation>
    <scope>NUCLEOTIDE SEQUENCE [LARGE SCALE GENOMIC DNA]</scope>
</reference>
<keyword evidence="1" id="KW-0812">Transmembrane</keyword>
<evidence type="ECO:0000313" key="2">
    <source>
        <dbReference type="EMBL" id="CAD2198925.1"/>
    </source>
</evidence>
<proteinExistence type="predicted"/>
<dbReference type="EMBL" id="CAJEWN010001624">
    <property type="protein sequence ID" value="CAD2198925.1"/>
    <property type="molecule type" value="Genomic_DNA"/>
</dbReference>
<feature type="transmembrane region" description="Helical" evidence="1">
    <location>
        <begin position="46"/>
        <end position="70"/>
    </location>
</feature>
<dbReference type="Pfam" id="PF10317">
    <property type="entry name" value="7TM_GPCR_Srd"/>
    <property type="match status" value="1"/>
</dbReference>
<feature type="transmembrane region" description="Helical" evidence="1">
    <location>
        <begin position="12"/>
        <end position="34"/>
    </location>
</feature>
<feature type="transmembrane region" description="Helical" evidence="1">
    <location>
        <begin position="96"/>
        <end position="126"/>
    </location>
</feature>
<feature type="transmembrane region" description="Helical" evidence="1">
    <location>
        <begin position="217"/>
        <end position="238"/>
    </location>
</feature>
<organism evidence="2 3">
    <name type="scientific">Meloidogyne enterolobii</name>
    <name type="common">Root-knot nematode worm</name>
    <name type="synonym">Meloidogyne mayaguensis</name>
    <dbReference type="NCBI Taxonomy" id="390850"/>
    <lineage>
        <taxon>Eukaryota</taxon>
        <taxon>Metazoa</taxon>
        <taxon>Ecdysozoa</taxon>
        <taxon>Nematoda</taxon>
        <taxon>Chromadorea</taxon>
        <taxon>Rhabditida</taxon>
        <taxon>Tylenchina</taxon>
        <taxon>Tylenchomorpha</taxon>
        <taxon>Tylenchoidea</taxon>
        <taxon>Meloidogynidae</taxon>
        <taxon>Meloidogyninae</taxon>
        <taxon>Meloidogyne</taxon>
    </lineage>
</organism>
<feature type="transmembrane region" description="Helical" evidence="1">
    <location>
        <begin position="138"/>
        <end position="161"/>
    </location>
</feature>
<dbReference type="AlphaFoldDB" id="A0A6V7XI58"/>
<accession>A0A6V7XI58</accession>
<dbReference type="Proteomes" id="UP000580250">
    <property type="component" value="Unassembled WGS sequence"/>
</dbReference>
<gene>
    <name evidence="2" type="ORF">MENT_LOCUS52283</name>
</gene>
<name>A0A6V7XI58_MELEN</name>
<keyword evidence="1" id="KW-0472">Membrane</keyword>
<comment type="caution">
    <text evidence="2">The sequence shown here is derived from an EMBL/GenBank/DDBJ whole genome shotgun (WGS) entry which is preliminary data.</text>
</comment>
<evidence type="ECO:0000313" key="3">
    <source>
        <dbReference type="Proteomes" id="UP000580250"/>
    </source>
</evidence>